<keyword evidence="3" id="KW-1185">Reference proteome</keyword>
<reference evidence="1" key="2">
    <citation type="submission" date="2010-05" db="EMBL/GenBank/DDBJ databases">
        <title>The Genome Sequence of Magnaporthe poae strain ATCC 64411.</title>
        <authorList>
            <consortium name="The Broad Institute Genome Sequencing Platform"/>
            <consortium name="Broad Institute Genome Sequencing Center for Infectious Disease"/>
            <person name="Ma L.-J."/>
            <person name="Dead R."/>
            <person name="Young S."/>
            <person name="Zeng Q."/>
            <person name="Koehrsen M."/>
            <person name="Alvarado L."/>
            <person name="Berlin A."/>
            <person name="Chapman S.B."/>
            <person name="Chen Z."/>
            <person name="Freedman E."/>
            <person name="Gellesch M."/>
            <person name="Goldberg J."/>
            <person name="Griggs A."/>
            <person name="Gujja S."/>
            <person name="Heilman E.R."/>
            <person name="Heiman D."/>
            <person name="Hepburn T."/>
            <person name="Howarth C."/>
            <person name="Jen D."/>
            <person name="Larson L."/>
            <person name="Mehta T."/>
            <person name="Neiman D."/>
            <person name="Pearson M."/>
            <person name="Roberts A."/>
            <person name="Saif S."/>
            <person name="Shea T."/>
            <person name="Shenoy N."/>
            <person name="Sisk P."/>
            <person name="Stolte C."/>
            <person name="Sykes S."/>
            <person name="Walk T."/>
            <person name="White J."/>
            <person name="Yandava C."/>
            <person name="Haas B."/>
            <person name="Nusbaum C."/>
            <person name="Birren B."/>
        </authorList>
    </citation>
    <scope>NUCLEOTIDE SEQUENCE</scope>
    <source>
        <strain evidence="1">ATCC 64411</strain>
    </source>
</reference>
<reference evidence="3" key="1">
    <citation type="submission" date="2010-05" db="EMBL/GenBank/DDBJ databases">
        <title>The genome sequence of Magnaporthe poae strain ATCC 64411.</title>
        <authorList>
            <person name="Ma L.-J."/>
            <person name="Dead R."/>
            <person name="Young S."/>
            <person name="Zeng Q."/>
            <person name="Koehrsen M."/>
            <person name="Alvarado L."/>
            <person name="Berlin A."/>
            <person name="Chapman S.B."/>
            <person name="Chen Z."/>
            <person name="Freedman E."/>
            <person name="Gellesch M."/>
            <person name="Goldberg J."/>
            <person name="Griggs A."/>
            <person name="Gujja S."/>
            <person name="Heilman E.R."/>
            <person name="Heiman D."/>
            <person name="Hepburn T."/>
            <person name="Howarth C."/>
            <person name="Jen D."/>
            <person name="Larson L."/>
            <person name="Mehta T."/>
            <person name="Neiman D."/>
            <person name="Pearson M."/>
            <person name="Roberts A."/>
            <person name="Saif S."/>
            <person name="Shea T."/>
            <person name="Shenoy N."/>
            <person name="Sisk P."/>
            <person name="Stolte C."/>
            <person name="Sykes S."/>
            <person name="Walk T."/>
            <person name="White J."/>
            <person name="Yandava C."/>
            <person name="Haas B."/>
            <person name="Nusbaum C."/>
            <person name="Birren B."/>
        </authorList>
    </citation>
    <scope>NUCLEOTIDE SEQUENCE [LARGE SCALE GENOMIC DNA]</scope>
    <source>
        <strain evidence="3">ATCC 64411 / 73-15</strain>
    </source>
</reference>
<reference evidence="1" key="3">
    <citation type="submission" date="2011-03" db="EMBL/GenBank/DDBJ databases">
        <title>Annotation of Magnaporthe poae ATCC 64411.</title>
        <authorList>
            <person name="Ma L.-J."/>
            <person name="Dead R."/>
            <person name="Young S.K."/>
            <person name="Zeng Q."/>
            <person name="Gargeya S."/>
            <person name="Fitzgerald M."/>
            <person name="Haas B."/>
            <person name="Abouelleil A."/>
            <person name="Alvarado L."/>
            <person name="Arachchi H.M."/>
            <person name="Berlin A."/>
            <person name="Brown A."/>
            <person name="Chapman S.B."/>
            <person name="Chen Z."/>
            <person name="Dunbar C."/>
            <person name="Freedman E."/>
            <person name="Gearin G."/>
            <person name="Gellesch M."/>
            <person name="Goldberg J."/>
            <person name="Griggs A."/>
            <person name="Gujja S."/>
            <person name="Heiman D."/>
            <person name="Howarth C."/>
            <person name="Larson L."/>
            <person name="Lui A."/>
            <person name="MacDonald P.J.P."/>
            <person name="Mehta T."/>
            <person name="Montmayeur A."/>
            <person name="Murphy C."/>
            <person name="Neiman D."/>
            <person name="Pearson M."/>
            <person name="Priest M."/>
            <person name="Roberts A."/>
            <person name="Saif S."/>
            <person name="Shea T."/>
            <person name="Shenoy N."/>
            <person name="Sisk P."/>
            <person name="Stolte C."/>
            <person name="Sykes S."/>
            <person name="Yandava C."/>
            <person name="Wortman J."/>
            <person name="Nusbaum C."/>
            <person name="Birren B."/>
        </authorList>
    </citation>
    <scope>NUCLEOTIDE SEQUENCE</scope>
    <source>
        <strain evidence="1">ATCC 64411</strain>
    </source>
</reference>
<proteinExistence type="predicted"/>
<dbReference type="EnsemblFungi" id="MAPG_03143T0">
    <property type="protein sequence ID" value="MAPG_03143T0"/>
    <property type="gene ID" value="MAPG_03143"/>
</dbReference>
<dbReference type="AlphaFoldDB" id="A0A0C4DT83"/>
<dbReference type="EMBL" id="ADBL01000765">
    <property type="status" value="NOT_ANNOTATED_CDS"/>
    <property type="molecule type" value="Genomic_DNA"/>
</dbReference>
<reference evidence="2" key="5">
    <citation type="submission" date="2015-06" db="UniProtKB">
        <authorList>
            <consortium name="EnsemblFungi"/>
        </authorList>
    </citation>
    <scope>IDENTIFICATION</scope>
    <source>
        <strain evidence="2">ATCC 64411</strain>
    </source>
</reference>
<dbReference type="Proteomes" id="UP000011715">
    <property type="component" value="Unassembled WGS sequence"/>
</dbReference>
<organism evidence="2 3">
    <name type="scientific">Magnaporthiopsis poae (strain ATCC 64411 / 73-15)</name>
    <name type="common">Kentucky bluegrass fungus</name>
    <name type="synonym">Magnaporthe poae</name>
    <dbReference type="NCBI Taxonomy" id="644358"/>
    <lineage>
        <taxon>Eukaryota</taxon>
        <taxon>Fungi</taxon>
        <taxon>Dikarya</taxon>
        <taxon>Ascomycota</taxon>
        <taxon>Pezizomycotina</taxon>
        <taxon>Sordariomycetes</taxon>
        <taxon>Sordariomycetidae</taxon>
        <taxon>Magnaporthales</taxon>
        <taxon>Magnaporthaceae</taxon>
        <taxon>Magnaporthiopsis</taxon>
    </lineage>
</organism>
<protein>
    <submittedName>
        <fullName evidence="1 2">Uncharacterized protein</fullName>
    </submittedName>
</protein>
<name>A0A0C4DT83_MAGP6</name>
<dbReference type="EMBL" id="GL876967">
    <property type="protein sequence ID" value="KLU84098.1"/>
    <property type="molecule type" value="Genomic_DNA"/>
</dbReference>
<sequence length="67" mass="7286">MDPGMAVEGFYCVIRKVLKTKRRGGAHSQCIRAQAAARLGRQGSMLGATLASRGLKLSQPQHCRTCR</sequence>
<dbReference type="VEuPathDB" id="FungiDB:MAPG_03143"/>
<evidence type="ECO:0000313" key="3">
    <source>
        <dbReference type="Proteomes" id="UP000011715"/>
    </source>
</evidence>
<evidence type="ECO:0000313" key="2">
    <source>
        <dbReference type="EnsemblFungi" id="MAPG_03143T0"/>
    </source>
</evidence>
<reference evidence="2" key="4">
    <citation type="journal article" date="2015" name="G3 (Bethesda)">
        <title>Genome sequences of three phytopathogenic species of the Magnaporthaceae family of fungi.</title>
        <authorList>
            <person name="Okagaki L.H."/>
            <person name="Nunes C.C."/>
            <person name="Sailsbery J."/>
            <person name="Clay B."/>
            <person name="Brown D."/>
            <person name="John T."/>
            <person name="Oh Y."/>
            <person name="Young N."/>
            <person name="Fitzgerald M."/>
            <person name="Haas B.J."/>
            <person name="Zeng Q."/>
            <person name="Young S."/>
            <person name="Adiconis X."/>
            <person name="Fan L."/>
            <person name="Levin J.Z."/>
            <person name="Mitchell T.K."/>
            <person name="Okubara P.A."/>
            <person name="Farman M.L."/>
            <person name="Kohn L.M."/>
            <person name="Birren B."/>
            <person name="Ma L.-J."/>
            <person name="Dean R.A."/>
        </authorList>
    </citation>
    <scope>NUCLEOTIDE SEQUENCE</scope>
    <source>
        <strain evidence="2">ATCC 64411 / 73-15</strain>
    </source>
</reference>
<gene>
    <name evidence="1" type="ORF">MAPG_03143</name>
</gene>
<evidence type="ECO:0000313" key="1">
    <source>
        <dbReference type="EMBL" id="KLU84098.1"/>
    </source>
</evidence>
<accession>A0A0C4DT83</accession>